<proteinExistence type="predicted"/>
<evidence type="ECO:0000256" key="1">
    <source>
        <dbReference type="SAM" id="Phobius"/>
    </source>
</evidence>
<feature type="transmembrane region" description="Helical" evidence="1">
    <location>
        <begin position="20"/>
        <end position="42"/>
    </location>
</feature>
<keyword evidence="3" id="KW-1185">Reference proteome</keyword>
<evidence type="ECO:0000313" key="3">
    <source>
        <dbReference type="Proteomes" id="UP001642487"/>
    </source>
</evidence>
<organism evidence="2 3">
    <name type="scientific">Citrullus colocynthis</name>
    <name type="common">colocynth</name>
    <dbReference type="NCBI Taxonomy" id="252529"/>
    <lineage>
        <taxon>Eukaryota</taxon>
        <taxon>Viridiplantae</taxon>
        <taxon>Streptophyta</taxon>
        <taxon>Embryophyta</taxon>
        <taxon>Tracheophyta</taxon>
        <taxon>Spermatophyta</taxon>
        <taxon>Magnoliopsida</taxon>
        <taxon>eudicotyledons</taxon>
        <taxon>Gunneridae</taxon>
        <taxon>Pentapetalae</taxon>
        <taxon>rosids</taxon>
        <taxon>fabids</taxon>
        <taxon>Cucurbitales</taxon>
        <taxon>Cucurbitaceae</taxon>
        <taxon>Benincaseae</taxon>
        <taxon>Citrullus</taxon>
    </lineage>
</organism>
<name>A0ABP0Y519_9ROSI</name>
<keyword evidence="1" id="KW-0812">Transmembrane</keyword>
<accession>A0ABP0Y519</accession>
<gene>
    <name evidence="2" type="ORF">CITCOLO1_LOCUS6852</name>
</gene>
<keyword evidence="1" id="KW-1133">Transmembrane helix</keyword>
<keyword evidence="1" id="KW-0472">Membrane</keyword>
<dbReference type="Proteomes" id="UP001642487">
    <property type="component" value="Chromosome 2"/>
</dbReference>
<reference evidence="2 3" key="1">
    <citation type="submission" date="2024-03" db="EMBL/GenBank/DDBJ databases">
        <authorList>
            <person name="Gkanogiannis A."/>
            <person name="Becerra Lopez-Lavalle L."/>
        </authorList>
    </citation>
    <scope>NUCLEOTIDE SEQUENCE [LARGE SCALE GENOMIC DNA]</scope>
</reference>
<evidence type="ECO:0000313" key="2">
    <source>
        <dbReference type="EMBL" id="CAK9315072.1"/>
    </source>
</evidence>
<sequence length="141" mass="16777">MVSFSFPSKDSCLYLNFHLVYLEMICFLGVLFFFLSMQMGVLEIAGIGGRRWDYYEKLYSGGNRVVKRRPRRWMKKILKRGMKGFRLYRLTRLRSFGLKVSFLILLSRRIREIVNRMKVVEDVCPNIIFSTQWGLPVLSYI</sequence>
<dbReference type="EMBL" id="OZ021736">
    <property type="protein sequence ID" value="CAK9315072.1"/>
    <property type="molecule type" value="Genomic_DNA"/>
</dbReference>
<protein>
    <submittedName>
        <fullName evidence="2">Uncharacterized protein</fullName>
    </submittedName>
</protein>